<feature type="region of interest" description="Disordered" evidence="1">
    <location>
        <begin position="74"/>
        <end position="96"/>
    </location>
</feature>
<dbReference type="AlphaFoldDB" id="A0A5N6AAZ4"/>
<evidence type="ECO:0000256" key="2">
    <source>
        <dbReference type="SAM" id="Phobius"/>
    </source>
</evidence>
<name>A0A5N6AAZ4_9ACTN</name>
<dbReference type="InterPro" id="IPR006311">
    <property type="entry name" value="TAT_signal"/>
</dbReference>
<keyword evidence="2" id="KW-1133">Transmembrane helix</keyword>
<dbReference type="RefSeq" id="WP_139707880.1">
    <property type="nucleotide sequence ID" value="NZ_VDLY02000007.1"/>
</dbReference>
<feature type="compositionally biased region" description="Basic and acidic residues" evidence="1">
    <location>
        <begin position="13"/>
        <end position="30"/>
    </location>
</feature>
<feature type="region of interest" description="Disordered" evidence="1">
    <location>
        <begin position="1"/>
        <end position="47"/>
    </location>
</feature>
<evidence type="ECO:0000313" key="4">
    <source>
        <dbReference type="Proteomes" id="UP000314251"/>
    </source>
</evidence>
<evidence type="ECO:0000313" key="3">
    <source>
        <dbReference type="EMBL" id="KAB8165811.1"/>
    </source>
</evidence>
<keyword evidence="2" id="KW-0812">Transmembrane</keyword>
<dbReference type="EMBL" id="VDLY02000007">
    <property type="protein sequence ID" value="KAB8165811.1"/>
    <property type="molecule type" value="Genomic_DNA"/>
</dbReference>
<evidence type="ECO:0000256" key="1">
    <source>
        <dbReference type="SAM" id="MobiDB-lite"/>
    </source>
</evidence>
<dbReference type="PROSITE" id="PS51318">
    <property type="entry name" value="TAT"/>
    <property type="match status" value="1"/>
</dbReference>
<dbReference type="Proteomes" id="UP000314251">
    <property type="component" value="Unassembled WGS sequence"/>
</dbReference>
<keyword evidence="4" id="KW-1185">Reference proteome</keyword>
<dbReference type="Gene3D" id="3.20.20.80">
    <property type="entry name" value="Glycosidases"/>
    <property type="match status" value="1"/>
</dbReference>
<reference evidence="3" key="1">
    <citation type="submission" date="2019-10" db="EMBL/GenBank/DDBJ databases">
        <title>Nonomuraea sp. nov., isolated from Phyllanthus amarus.</title>
        <authorList>
            <person name="Klykleung N."/>
            <person name="Tanasupawat S."/>
        </authorList>
    </citation>
    <scope>NUCLEOTIDE SEQUENCE [LARGE SCALE GENOMIC DNA]</scope>
    <source>
        <strain evidence="3">3MP-10</strain>
    </source>
</reference>
<protein>
    <submittedName>
        <fullName evidence="3">Uncharacterized protein</fullName>
    </submittedName>
</protein>
<proteinExistence type="predicted"/>
<feature type="transmembrane region" description="Helical" evidence="2">
    <location>
        <begin position="49"/>
        <end position="68"/>
    </location>
</feature>
<organism evidence="3 4">
    <name type="scientific">Streptomyces mimosae</name>
    <dbReference type="NCBI Taxonomy" id="2586635"/>
    <lineage>
        <taxon>Bacteria</taxon>
        <taxon>Bacillati</taxon>
        <taxon>Actinomycetota</taxon>
        <taxon>Actinomycetes</taxon>
        <taxon>Kitasatosporales</taxon>
        <taxon>Streptomycetaceae</taxon>
        <taxon>Streptomyces</taxon>
    </lineage>
</organism>
<keyword evidence="2" id="KW-0472">Membrane</keyword>
<sequence>MTPHSPKKGILMPHDEQFASEHAETAEPADRAATPTGGARRRGPSRRGVLGAAAGAVLGGGALAAAAANASGSEATARGNGEPLQDARPRAAGPLDLDNTPDAVGICYSVWHNLAVGPGRPIHDNTEILHAANSTGQPPQWGPLHAFHHWGRSERGYYRGDDAGVMRHHFRQLAEARIDFIAIDATNINGQPDAGSEDIYYQPTRVLLEAMRAHRDSGEATPFVVPWVSTRADAADPAASGLATYDRFYASGQWQDLFVQYRGKPLLLTTDTLPGVLAERFTLRKMWGLQQQLAEHEWSFLQEYPQNVGMDGGVAEQVAVCAALQKSYMTDPSAIARRGGRTLQEQWRHAFSVRPRVTMLTWWNEWIAQRFEDEQGNARFVDAYDASLSRDIEPMDPSQPGSHGDLYYRWTQQYIAAYKDHQPFPEGLVQA</sequence>
<comment type="caution">
    <text evidence="3">The sequence shown here is derived from an EMBL/GenBank/DDBJ whole genome shotgun (WGS) entry which is preliminary data.</text>
</comment>
<accession>A0A5N6AAZ4</accession>
<dbReference type="OrthoDB" id="1828825at2"/>
<gene>
    <name evidence="3" type="ORF">FH607_012865</name>
</gene>